<dbReference type="GO" id="GO:0016020">
    <property type="term" value="C:membrane"/>
    <property type="evidence" value="ECO:0007669"/>
    <property type="project" value="TreeGrafter"/>
</dbReference>
<dbReference type="Pfam" id="PF00106">
    <property type="entry name" value="adh_short"/>
    <property type="match status" value="1"/>
</dbReference>
<dbReference type="NCBIfam" id="NF005489">
    <property type="entry name" value="PRK07102.1"/>
    <property type="match status" value="1"/>
</dbReference>
<dbReference type="EMBL" id="CP001614">
    <property type="protein sequence ID" value="ACR14733.1"/>
    <property type="molecule type" value="Genomic_DNA"/>
</dbReference>
<gene>
    <name evidence="3" type="ordered locus">TERTU_4286</name>
</gene>
<dbReference type="HOGENOM" id="CLU_010194_2_1_6"/>
<dbReference type="PRINTS" id="PR00081">
    <property type="entry name" value="GDHRDH"/>
</dbReference>
<dbReference type="SUPFAM" id="SSF51735">
    <property type="entry name" value="NAD(P)-binding Rossmann-fold domains"/>
    <property type="match status" value="1"/>
</dbReference>
<sequence>MNVLILGATSAIAQAVARQFLLSATTPVKFVLVGRNDDKLALIAEDLIGRSATAAHVQVQDLTQLDAMDACISRAWETLGSIDVALIAHGTLPEQREIEKSWELTEQALRENALSHMALMEALALRMEAIKRGTIAVIGSVAGDRGRQSNYIYGAAKGATAIYAQGLRNRLTKSGVHLLTIKPGFVDTPMTESIAKKGLLWASPEQVAQDIVKAVQKKRNVIYTPGFWWLIMTIVKSVPEFIFKKLSM</sequence>
<dbReference type="RefSeq" id="WP_015820847.1">
    <property type="nucleotide sequence ID" value="NC_012997.1"/>
</dbReference>
<protein>
    <submittedName>
        <fullName evidence="3">Oxidoreductase, short chain dehydrogenase / reductase family</fullName>
    </submittedName>
</protein>
<dbReference type="KEGG" id="ttu:TERTU_4286"/>
<proteinExistence type="inferred from homology"/>
<comment type="similarity">
    <text evidence="1">Belongs to the short-chain dehydrogenases/reductases (SDR) family.</text>
</comment>
<evidence type="ECO:0000313" key="3">
    <source>
        <dbReference type="EMBL" id="ACR14733.1"/>
    </source>
</evidence>
<dbReference type="InterPro" id="IPR036291">
    <property type="entry name" value="NAD(P)-bd_dom_sf"/>
</dbReference>
<dbReference type="InterPro" id="IPR020904">
    <property type="entry name" value="Sc_DH/Rdtase_CS"/>
</dbReference>
<keyword evidence="2" id="KW-0560">Oxidoreductase</keyword>
<evidence type="ECO:0000256" key="1">
    <source>
        <dbReference type="ARBA" id="ARBA00006484"/>
    </source>
</evidence>
<dbReference type="PROSITE" id="PS00061">
    <property type="entry name" value="ADH_SHORT"/>
    <property type="match status" value="1"/>
</dbReference>
<evidence type="ECO:0000256" key="2">
    <source>
        <dbReference type="ARBA" id="ARBA00023002"/>
    </source>
</evidence>
<dbReference type="Gene3D" id="3.40.50.720">
    <property type="entry name" value="NAD(P)-binding Rossmann-like Domain"/>
    <property type="match status" value="1"/>
</dbReference>
<dbReference type="OrthoDB" id="335726at2"/>
<dbReference type="PANTHER" id="PTHR44196">
    <property type="entry name" value="DEHYDROGENASE/REDUCTASE SDR FAMILY MEMBER 7B"/>
    <property type="match status" value="1"/>
</dbReference>
<dbReference type="eggNOG" id="COG0300">
    <property type="taxonomic scope" value="Bacteria"/>
</dbReference>
<dbReference type="AlphaFoldDB" id="C5BIA5"/>
<organism evidence="3 4">
    <name type="scientific">Teredinibacter turnerae (strain ATCC 39867 / T7901)</name>
    <dbReference type="NCBI Taxonomy" id="377629"/>
    <lineage>
        <taxon>Bacteria</taxon>
        <taxon>Pseudomonadati</taxon>
        <taxon>Pseudomonadota</taxon>
        <taxon>Gammaproteobacteria</taxon>
        <taxon>Cellvibrionales</taxon>
        <taxon>Cellvibrionaceae</taxon>
        <taxon>Teredinibacter</taxon>
    </lineage>
</organism>
<name>C5BIA5_TERTT</name>
<keyword evidence="4" id="KW-1185">Reference proteome</keyword>
<evidence type="ECO:0000313" key="4">
    <source>
        <dbReference type="Proteomes" id="UP000009080"/>
    </source>
</evidence>
<dbReference type="InterPro" id="IPR002347">
    <property type="entry name" value="SDR_fam"/>
</dbReference>
<dbReference type="GO" id="GO:0016491">
    <property type="term" value="F:oxidoreductase activity"/>
    <property type="evidence" value="ECO:0007669"/>
    <property type="project" value="UniProtKB-KW"/>
</dbReference>
<accession>C5BIA5</accession>
<dbReference type="Proteomes" id="UP000009080">
    <property type="component" value="Chromosome"/>
</dbReference>
<dbReference type="STRING" id="377629.TERTU_4286"/>
<reference evidence="3 4" key="1">
    <citation type="journal article" date="2009" name="PLoS ONE">
        <title>The complete genome of Teredinibacter turnerae T7901: an intracellular endosymbiont of marine wood-boring bivalves (shipworms).</title>
        <authorList>
            <person name="Yang J.C."/>
            <person name="Madupu R."/>
            <person name="Durkin A.S."/>
            <person name="Ekborg N.A."/>
            <person name="Pedamallu C.S."/>
            <person name="Hostetler J.B."/>
            <person name="Radune D."/>
            <person name="Toms B.S."/>
            <person name="Henrissat B."/>
            <person name="Coutinho P.M."/>
            <person name="Schwarz S."/>
            <person name="Field L."/>
            <person name="Trindade-Silva A.E."/>
            <person name="Soares C.A.G."/>
            <person name="Elshahawi S."/>
            <person name="Hanora A."/>
            <person name="Schmidt E.W."/>
            <person name="Haygood M.G."/>
            <person name="Posfai J."/>
            <person name="Benner J."/>
            <person name="Madinger C."/>
            <person name="Nove J."/>
            <person name="Anton B."/>
            <person name="Chaudhary K."/>
            <person name="Foster J."/>
            <person name="Holman A."/>
            <person name="Kumar S."/>
            <person name="Lessard P.A."/>
            <person name="Luyten Y.A."/>
            <person name="Slatko B."/>
            <person name="Wood N."/>
            <person name="Wu B."/>
            <person name="Teplitski M."/>
            <person name="Mougous J.D."/>
            <person name="Ward N."/>
            <person name="Eisen J.A."/>
            <person name="Badger J.H."/>
            <person name="Distel D.L."/>
        </authorList>
    </citation>
    <scope>NUCLEOTIDE SEQUENCE [LARGE SCALE GENOMIC DNA]</scope>
    <source>
        <strain evidence="4">ATCC 39867 / T7901</strain>
    </source>
</reference>
<dbReference type="PANTHER" id="PTHR44196:SF3">
    <property type="entry name" value="SHORT CHAIN DEHYDROGENASE FAMILY PROTEIN"/>
    <property type="match status" value="1"/>
</dbReference>